<keyword evidence="13" id="KW-0645">Protease</keyword>
<feature type="chain" id="PRO_5014726569" evidence="11">
    <location>
        <begin position="26"/>
        <end position="652"/>
    </location>
</feature>
<name>A0A2K8KIQ3_9RHOB</name>
<dbReference type="InterPro" id="IPR018044">
    <property type="entry name" value="Peptidase_S11"/>
</dbReference>
<evidence type="ECO:0000259" key="12">
    <source>
        <dbReference type="Pfam" id="PF00768"/>
    </source>
</evidence>
<keyword evidence="13" id="KW-0121">Carboxypeptidase</keyword>
<comment type="similarity">
    <text evidence="1 9">Belongs to the peptidase S11 family.</text>
</comment>
<dbReference type="OrthoDB" id="9795979at2"/>
<feature type="active site" description="Acyl-ester intermediate" evidence="7">
    <location>
        <position position="54"/>
    </location>
</feature>
<dbReference type="GO" id="GO:0009002">
    <property type="term" value="F:serine-type D-Ala-D-Ala carboxypeptidase activity"/>
    <property type="evidence" value="ECO:0007669"/>
    <property type="project" value="InterPro"/>
</dbReference>
<feature type="active site" description="Proton acceptor" evidence="7">
    <location>
        <position position="57"/>
    </location>
</feature>
<evidence type="ECO:0000256" key="8">
    <source>
        <dbReference type="PIRSR" id="PIRSR618044-2"/>
    </source>
</evidence>
<feature type="domain" description="Peptidase S11 D-alanyl-D-alanine carboxypeptidase A N-terminal" evidence="12">
    <location>
        <begin position="28"/>
        <end position="246"/>
    </location>
</feature>
<dbReference type="GO" id="GO:0006508">
    <property type="term" value="P:proteolysis"/>
    <property type="evidence" value="ECO:0007669"/>
    <property type="project" value="InterPro"/>
</dbReference>
<dbReference type="Pfam" id="PF00768">
    <property type="entry name" value="Peptidase_S11"/>
    <property type="match status" value="1"/>
</dbReference>
<keyword evidence="5" id="KW-0573">Peptidoglycan synthesis</keyword>
<keyword evidence="3" id="KW-0378">Hydrolase</keyword>
<protein>
    <submittedName>
        <fullName evidence="13">D-alanyl-D-alanine carboxypeptidase</fullName>
    </submittedName>
</protein>
<dbReference type="EMBL" id="CP024899">
    <property type="protein sequence ID" value="ATX67645.1"/>
    <property type="molecule type" value="Genomic_DNA"/>
</dbReference>
<evidence type="ECO:0000256" key="10">
    <source>
        <dbReference type="SAM" id="MobiDB-lite"/>
    </source>
</evidence>
<evidence type="ECO:0000256" key="4">
    <source>
        <dbReference type="ARBA" id="ARBA00022960"/>
    </source>
</evidence>
<evidence type="ECO:0000256" key="11">
    <source>
        <dbReference type="SAM" id="SignalP"/>
    </source>
</evidence>
<evidence type="ECO:0000313" key="14">
    <source>
        <dbReference type="Proteomes" id="UP000228948"/>
    </source>
</evidence>
<evidence type="ECO:0000256" key="3">
    <source>
        <dbReference type="ARBA" id="ARBA00022801"/>
    </source>
</evidence>
<dbReference type="GO" id="GO:0008360">
    <property type="term" value="P:regulation of cell shape"/>
    <property type="evidence" value="ECO:0007669"/>
    <property type="project" value="UniProtKB-KW"/>
</dbReference>
<feature type="signal peptide" evidence="11">
    <location>
        <begin position="1"/>
        <end position="25"/>
    </location>
</feature>
<dbReference type="PRINTS" id="PR00725">
    <property type="entry name" value="DADACBPTASE1"/>
</dbReference>
<dbReference type="Proteomes" id="UP000228948">
    <property type="component" value="Chromosome"/>
</dbReference>
<dbReference type="PANTHER" id="PTHR21581">
    <property type="entry name" value="D-ALANYL-D-ALANINE CARBOXYPEPTIDASE"/>
    <property type="match status" value="1"/>
</dbReference>
<feature type="active site" evidence="7">
    <location>
        <position position="114"/>
    </location>
</feature>
<dbReference type="KEGG" id="rbg:BG454_03190"/>
<reference evidence="13 14" key="1">
    <citation type="submission" date="2017-11" db="EMBL/GenBank/DDBJ databases">
        <title>Revised Sequence and Annotation of the Rhodobaca barguzinensis strain alga05 Genome.</title>
        <authorList>
            <person name="Kopejtka K."/>
            <person name="Tomasch J.M."/>
            <person name="Bunk B."/>
            <person name="Koblizek M."/>
        </authorList>
    </citation>
    <scope>NUCLEOTIDE SEQUENCE [LARGE SCALE GENOMIC DNA]</scope>
    <source>
        <strain evidence="14">alga05</strain>
    </source>
</reference>
<accession>A0A2K8KIQ3</accession>
<evidence type="ECO:0000256" key="7">
    <source>
        <dbReference type="PIRSR" id="PIRSR618044-1"/>
    </source>
</evidence>
<dbReference type="SUPFAM" id="SSF56601">
    <property type="entry name" value="beta-lactamase/transpeptidase-like"/>
    <property type="match status" value="1"/>
</dbReference>
<sequence>MRFLRHAMAVSVFVAAISIAGISHAAPYAAMVMDARNGEVIFARNHDTKLHPASLTKMMTLYVAFEAIKHGEVTLDSQFTVSRNATQTSCVCLGLRPGQQISLRYLIRAAALRSANDASVVIAEGISGSVEAFAERMTRTARAMGMANTTFRNPHGLTQTGHLSTARDMTILGRQLYFDYPQYFNIFSRRSDFAGVGNVPNTNRRFLDAYSGADGIKTGYTRAAGFNLTASAKRGGKHIISTMFGGSSAAARNAHVAELMDIGFTRAATRVATRAPGTPAYQGRAAVAVAQAPARNGDDDPGAAAKTIRLQTAVRVSQRPQQRPVRAPDDAILLAVRESVDAAVTDVTTIAEAEAVAAEVGTTEIAVLAPDALGVTPPPRPDLSEADDPAEVSLDAAVAAGFSIAAPEDVAELASNDGPASEESTASADLAPETATEEAVQMAELAENPTQERAPEPEQGAESVQLADAQGTPEDAIELVEDSEITWIGASESLLAEAESDDVLLEGLEEPVQFASLDQNAAPPASSGIILTSTPLTSAKDASPQALAAAIDANLDSTADNNAPEVIARLSTSDGGRLWGVSLGQFTSRHAAERSLITVKMAEAAALGNGVSRIRQTSGRFEATVAGLTQTEAERACLRLSARSMDCDISHP</sequence>
<dbReference type="InterPro" id="IPR012338">
    <property type="entry name" value="Beta-lactam/transpept-like"/>
</dbReference>
<keyword evidence="6" id="KW-0961">Cell wall biogenesis/degradation</keyword>
<feature type="binding site" evidence="8">
    <location>
        <position position="217"/>
    </location>
    <ligand>
        <name>substrate</name>
    </ligand>
</feature>
<keyword evidence="4" id="KW-0133">Cell shape</keyword>
<keyword evidence="2 11" id="KW-0732">Signal</keyword>
<dbReference type="GO" id="GO:0071555">
    <property type="term" value="P:cell wall organization"/>
    <property type="evidence" value="ECO:0007669"/>
    <property type="project" value="UniProtKB-KW"/>
</dbReference>
<gene>
    <name evidence="13" type="ORF">BG454_03190</name>
</gene>
<dbReference type="Gene3D" id="3.40.710.10">
    <property type="entry name" value="DD-peptidase/beta-lactamase superfamily"/>
    <property type="match status" value="1"/>
</dbReference>
<keyword evidence="14" id="KW-1185">Reference proteome</keyword>
<dbReference type="RefSeq" id="WP_071479723.1">
    <property type="nucleotide sequence ID" value="NZ_CP024899.1"/>
</dbReference>
<dbReference type="GO" id="GO:0009252">
    <property type="term" value="P:peptidoglycan biosynthetic process"/>
    <property type="evidence" value="ECO:0007669"/>
    <property type="project" value="UniProtKB-KW"/>
</dbReference>
<evidence type="ECO:0000256" key="5">
    <source>
        <dbReference type="ARBA" id="ARBA00022984"/>
    </source>
</evidence>
<evidence type="ECO:0000256" key="9">
    <source>
        <dbReference type="RuleBase" id="RU004016"/>
    </source>
</evidence>
<evidence type="ECO:0000256" key="2">
    <source>
        <dbReference type="ARBA" id="ARBA00022729"/>
    </source>
</evidence>
<dbReference type="STRING" id="441209.GCA_001870665_00586"/>
<dbReference type="PANTHER" id="PTHR21581:SF6">
    <property type="entry name" value="TRAFFICKING PROTEIN PARTICLE COMPLEX SUBUNIT 12"/>
    <property type="match status" value="1"/>
</dbReference>
<feature type="region of interest" description="Disordered" evidence="10">
    <location>
        <begin position="412"/>
        <end position="472"/>
    </location>
</feature>
<dbReference type="InterPro" id="IPR001967">
    <property type="entry name" value="Peptidase_S11_N"/>
</dbReference>
<evidence type="ECO:0000256" key="1">
    <source>
        <dbReference type="ARBA" id="ARBA00007164"/>
    </source>
</evidence>
<organism evidence="13 14">
    <name type="scientific">Roseinatronobacter bogoriensis subsp. barguzinensis</name>
    <dbReference type="NCBI Taxonomy" id="441209"/>
    <lineage>
        <taxon>Bacteria</taxon>
        <taxon>Pseudomonadati</taxon>
        <taxon>Pseudomonadota</taxon>
        <taxon>Alphaproteobacteria</taxon>
        <taxon>Rhodobacterales</taxon>
        <taxon>Paracoccaceae</taxon>
        <taxon>Roseinatronobacter</taxon>
    </lineage>
</organism>
<proteinExistence type="inferred from homology"/>
<evidence type="ECO:0000256" key="6">
    <source>
        <dbReference type="ARBA" id="ARBA00023316"/>
    </source>
</evidence>
<evidence type="ECO:0000313" key="13">
    <source>
        <dbReference type="EMBL" id="ATX67645.1"/>
    </source>
</evidence>
<dbReference type="AlphaFoldDB" id="A0A2K8KIQ3"/>